<evidence type="ECO:0000313" key="1">
    <source>
        <dbReference type="EMBL" id="DAD18295.1"/>
    </source>
</evidence>
<dbReference type="Proteomes" id="UP000607653">
    <property type="component" value="Unassembled WGS sequence"/>
</dbReference>
<evidence type="ECO:0000313" key="2">
    <source>
        <dbReference type="Proteomes" id="UP000607653"/>
    </source>
</evidence>
<gene>
    <name evidence="1" type="ORF">HUJ06_019758</name>
</gene>
<protein>
    <submittedName>
        <fullName evidence="1">Uncharacterized protein</fullName>
    </submittedName>
</protein>
<accession>A0A822XHK0</accession>
<dbReference type="AlphaFoldDB" id="A0A822XHK0"/>
<proteinExistence type="predicted"/>
<organism evidence="1 2">
    <name type="scientific">Nelumbo nucifera</name>
    <name type="common">Sacred lotus</name>
    <dbReference type="NCBI Taxonomy" id="4432"/>
    <lineage>
        <taxon>Eukaryota</taxon>
        <taxon>Viridiplantae</taxon>
        <taxon>Streptophyta</taxon>
        <taxon>Embryophyta</taxon>
        <taxon>Tracheophyta</taxon>
        <taxon>Spermatophyta</taxon>
        <taxon>Magnoliopsida</taxon>
        <taxon>Proteales</taxon>
        <taxon>Nelumbonaceae</taxon>
        <taxon>Nelumbo</taxon>
    </lineage>
</organism>
<name>A0A822XHK0_NELNU</name>
<keyword evidence="2" id="KW-1185">Reference proteome</keyword>
<reference evidence="1 2" key="1">
    <citation type="journal article" date="2020" name="Mol. Biol. Evol.">
        <title>Distinct Expression and Methylation Patterns for Genes with Different Fates following a Single Whole-Genome Duplication in Flowering Plants.</title>
        <authorList>
            <person name="Shi T."/>
            <person name="Rahmani R.S."/>
            <person name="Gugger P.F."/>
            <person name="Wang M."/>
            <person name="Li H."/>
            <person name="Zhang Y."/>
            <person name="Li Z."/>
            <person name="Wang Q."/>
            <person name="Van de Peer Y."/>
            <person name="Marchal K."/>
            <person name="Chen J."/>
        </authorList>
    </citation>
    <scope>NUCLEOTIDE SEQUENCE [LARGE SCALE GENOMIC DNA]</scope>
    <source>
        <tissue evidence="1">Leaf</tissue>
    </source>
</reference>
<comment type="caution">
    <text evidence="1">The sequence shown here is derived from an EMBL/GenBank/DDBJ whole genome shotgun (WGS) entry which is preliminary data.</text>
</comment>
<dbReference type="EMBL" id="DUZY01000001">
    <property type="protein sequence ID" value="DAD18295.1"/>
    <property type="molecule type" value="Genomic_DNA"/>
</dbReference>
<sequence>MGLFMAKTEKKNWFYKCPSGELHDYDFMWADNYTLDKPQVQIIEQHNSS</sequence>